<dbReference type="AlphaFoldDB" id="A0A0G1L511"/>
<reference evidence="1 2" key="1">
    <citation type="journal article" date="2015" name="Nature">
        <title>rRNA introns, odd ribosomes, and small enigmatic genomes across a large radiation of phyla.</title>
        <authorList>
            <person name="Brown C.T."/>
            <person name="Hug L.A."/>
            <person name="Thomas B.C."/>
            <person name="Sharon I."/>
            <person name="Castelle C.J."/>
            <person name="Singh A."/>
            <person name="Wilkins M.J."/>
            <person name="Williams K.H."/>
            <person name="Banfield J.F."/>
        </authorList>
    </citation>
    <scope>NUCLEOTIDE SEQUENCE [LARGE SCALE GENOMIC DNA]</scope>
</reference>
<accession>A0A0G1L511</accession>
<evidence type="ECO:0000313" key="2">
    <source>
        <dbReference type="Proteomes" id="UP000033966"/>
    </source>
</evidence>
<proteinExistence type="predicted"/>
<dbReference type="SUPFAM" id="SSF57802">
    <property type="entry name" value="Rubredoxin-like"/>
    <property type="match status" value="1"/>
</dbReference>
<dbReference type="EMBL" id="LCKF01000024">
    <property type="protein sequence ID" value="KKT90860.1"/>
    <property type="molecule type" value="Genomic_DNA"/>
</dbReference>
<evidence type="ECO:0008006" key="3">
    <source>
        <dbReference type="Google" id="ProtNLM"/>
    </source>
</evidence>
<name>A0A0G1L511_9BACT</name>
<dbReference type="Proteomes" id="UP000033966">
    <property type="component" value="Unassembled WGS sequence"/>
</dbReference>
<sequence length="35" mass="3934">MTGSMYKCSECGYVSEEGGKCPMCNVEMEFSEEEE</sequence>
<evidence type="ECO:0000313" key="1">
    <source>
        <dbReference type="EMBL" id="KKT90860.1"/>
    </source>
</evidence>
<gene>
    <name evidence="1" type="ORF">UW92_C0024G0015</name>
</gene>
<comment type="caution">
    <text evidence="1">The sequence shown here is derived from an EMBL/GenBank/DDBJ whole genome shotgun (WGS) entry which is preliminary data.</text>
</comment>
<protein>
    <recommendedName>
        <fullName evidence="3">Rubredoxin-like domain-containing protein</fullName>
    </recommendedName>
</protein>
<organism evidence="1 2">
    <name type="scientific">Candidatus Jorgensenbacteria bacterium GW2011_GWA2_45_13</name>
    <dbReference type="NCBI Taxonomy" id="1618662"/>
    <lineage>
        <taxon>Bacteria</taxon>
        <taxon>Candidatus Joergenseniibacteriota</taxon>
    </lineage>
</organism>